<dbReference type="KEGG" id="acae:HYG86_00375"/>
<accession>A0A7G9W3S6</accession>
<organism evidence="2 3">
    <name type="scientific">Alkalicella caledoniensis</name>
    <dbReference type="NCBI Taxonomy" id="2731377"/>
    <lineage>
        <taxon>Bacteria</taxon>
        <taxon>Bacillati</taxon>
        <taxon>Bacillota</taxon>
        <taxon>Clostridia</taxon>
        <taxon>Eubacteriales</taxon>
        <taxon>Proteinivoracaceae</taxon>
        <taxon>Alkalicella</taxon>
    </lineage>
</organism>
<sequence length="170" mass="18937">MAGRGRPPKPTAIKELEGNPGKRPLNKNEPKPKQGAPKCPSWLEPDAKKEWRRLSKELEAMGLLTQVDMAAFAGYCQAYARWKEAEEFISKHGSILKTASGYIQQIPQVSIAQQNLKQMRNFCSELGLSPSARSRLNINNSGNVIEGDAMEDLLFNVPKAEDLLNKKDDD</sequence>
<evidence type="ECO:0000313" key="3">
    <source>
        <dbReference type="Proteomes" id="UP000516160"/>
    </source>
</evidence>
<protein>
    <submittedName>
        <fullName evidence="2">Phage terminase small subunit P27 family</fullName>
    </submittedName>
</protein>
<dbReference type="AlphaFoldDB" id="A0A7G9W3S6"/>
<dbReference type="RefSeq" id="WP_213167012.1">
    <property type="nucleotide sequence ID" value="NZ_CP058559.1"/>
</dbReference>
<feature type="region of interest" description="Disordered" evidence="1">
    <location>
        <begin position="1"/>
        <end position="44"/>
    </location>
</feature>
<evidence type="ECO:0000256" key="1">
    <source>
        <dbReference type="SAM" id="MobiDB-lite"/>
    </source>
</evidence>
<keyword evidence="3" id="KW-1185">Reference proteome</keyword>
<gene>
    <name evidence="2" type="ORF">HYG86_00375</name>
</gene>
<proteinExistence type="predicted"/>
<dbReference type="Proteomes" id="UP000516160">
    <property type="component" value="Chromosome"/>
</dbReference>
<dbReference type="NCBIfam" id="TIGR01558">
    <property type="entry name" value="sm_term_P27"/>
    <property type="match status" value="1"/>
</dbReference>
<name>A0A7G9W3S6_ALKCA</name>
<evidence type="ECO:0000313" key="2">
    <source>
        <dbReference type="EMBL" id="QNO13338.1"/>
    </source>
</evidence>
<dbReference type="EMBL" id="CP058559">
    <property type="protein sequence ID" value="QNO13338.1"/>
    <property type="molecule type" value="Genomic_DNA"/>
</dbReference>
<dbReference type="InterPro" id="IPR006448">
    <property type="entry name" value="Phage_term_ssu_P27"/>
</dbReference>
<reference evidence="2 3" key="1">
    <citation type="submission" date="2020-07" db="EMBL/GenBank/DDBJ databases">
        <title>Alkalicella. sp. LB2 genome.</title>
        <authorList>
            <person name="Postec A."/>
            <person name="Quemeneur M."/>
        </authorList>
    </citation>
    <scope>NUCLEOTIDE SEQUENCE [LARGE SCALE GENOMIC DNA]</scope>
    <source>
        <strain evidence="2 3">LB2</strain>
    </source>
</reference>
<dbReference type="Pfam" id="PF05119">
    <property type="entry name" value="Terminase_4"/>
    <property type="match status" value="1"/>
</dbReference>